<comment type="caution">
    <text evidence="2">The sequence shown here is derived from an EMBL/GenBank/DDBJ whole genome shotgun (WGS) entry which is preliminary data.</text>
</comment>
<dbReference type="RefSeq" id="WP_130479223.1">
    <property type="nucleotide sequence ID" value="NZ_SFCC01000020.1"/>
</dbReference>
<feature type="chain" id="PRO_5020259021" description="Secreted protein" evidence="1">
    <location>
        <begin position="32"/>
        <end position="129"/>
    </location>
</feature>
<dbReference type="AlphaFoldDB" id="A0A4Q7IYB8"/>
<dbReference type="Proteomes" id="UP000292003">
    <property type="component" value="Unassembled WGS sequence"/>
</dbReference>
<name>A0A4Q7IYB8_9PSEU</name>
<feature type="signal peptide" evidence="1">
    <location>
        <begin position="1"/>
        <end position="31"/>
    </location>
</feature>
<gene>
    <name evidence="2" type="ORF">EWH70_31505</name>
</gene>
<dbReference type="OrthoDB" id="4311029at2"/>
<dbReference type="EMBL" id="SFCC01000020">
    <property type="protein sequence ID" value="RZQ59960.1"/>
    <property type="molecule type" value="Genomic_DNA"/>
</dbReference>
<accession>A0A4Q7IYB8</accession>
<keyword evidence="1" id="KW-0732">Signal</keyword>
<sequence>MRDKRTFLRRVAAVSAAAAALTTLGSVSASADETGVLDATGCNDNACIKVEGDANRYTATGWYQANAPGMNPTVGHFVMTGPNLSLTEVDREYKHLEYSYSGTSHGAGQVCVELVTTNGTAGKPCVEVS</sequence>
<evidence type="ECO:0000313" key="3">
    <source>
        <dbReference type="Proteomes" id="UP000292003"/>
    </source>
</evidence>
<evidence type="ECO:0008006" key="4">
    <source>
        <dbReference type="Google" id="ProtNLM"/>
    </source>
</evidence>
<evidence type="ECO:0000313" key="2">
    <source>
        <dbReference type="EMBL" id="RZQ59960.1"/>
    </source>
</evidence>
<reference evidence="2 3" key="1">
    <citation type="submission" date="2019-02" db="EMBL/GenBank/DDBJ databases">
        <title>Draft genome sequence of Amycolatopsis sp. 8-3EHSu isolated from roots of Suaeda maritima.</title>
        <authorList>
            <person name="Duangmal K."/>
            <person name="Chantavorakit T."/>
        </authorList>
    </citation>
    <scope>NUCLEOTIDE SEQUENCE [LARGE SCALE GENOMIC DNA]</scope>
    <source>
        <strain evidence="2 3">8-3EHSu</strain>
    </source>
</reference>
<dbReference type="PROSITE" id="PS51318">
    <property type="entry name" value="TAT"/>
    <property type="match status" value="1"/>
</dbReference>
<evidence type="ECO:0000256" key="1">
    <source>
        <dbReference type="SAM" id="SignalP"/>
    </source>
</evidence>
<organism evidence="2 3">
    <name type="scientific">Amycolatopsis suaedae</name>
    <dbReference type="NCBI Taxonomy" id="2510978"/>
    <lineage>
        <taxon>Bacteria</taxon>
        <taxon>Bacillati</taxon>
        <taxon>Actinomycetota</taxon>
        <taxon>Actinomycetes</taxon>
        <taxon>Pseudonocardiales</taxon>
        <taxon>Pseudonocardiaceae</taxon>
        <taxon>Amycolatopsis</taxon>
    </lineage>
</organism>
<keyword evidence="3" id="KW-1185">Reference proteome</keyword>
<protein>
    <recommendedName>
        <fullName evidence="4">Secreted protein</fullName>
    </recommendedName>
</protein>
<proteinExistence type="predicted"/>
<dbReference type="InterPro" id="IPR006311">
    <property type="entry name" value="TAT_signal"/>
</dbReference>